<keyword evidence="1" id="KW-0812">Transmembrane</keyword>
<comment type="caution">
    <text evidence="3">The sequence shown here is derived from an EMBL/GenBank/DDBJ whole genome shotgun (WGS) entry which is preliminary data.</text>
</comment>
<gene>
    <name evidence="3" type="ORF">ACFFJP_09385</name>
</gene>
<dbReference type="RefSeq" id="WP_377242749.1">
    <property type="nucleotide sequence ID" value="NZ_JBHLXP010000001.1"/>
</dbReference>
<organism evidence="3 4">
    <name type="scientific">Rheinheimera tilapiae</name>
    <dbReference type="NCBI Taxonomy" id="875043"/>
    <lineage>
        <taxon>Bacteria</taxon>
        <taxon>Pseudomonadati</taxon>
        <taxon>Pseudomonadota</taxon>
        <taxon>Gammaproteobacteria</taxon>
        <taxon>Chromatiales</taxon>
        <taxon>Chromatiaceae</taxon>
        <taxon>Rheinheimera</taxon>
    </lineage>
</organism>
<dbReference type="EMBL" id="JBHLXP010000001">
    <property type="protein sequence ID" value="MFC0048502.1"/>
    <property type="molecule type" value="Genomic_DNA"/>
</dbReference>
<evidence type="ECO:0000256" key="2">
    <source>
        <dbReference type="SAM" id="SignalP"/>
    </source>
</evidence>
<dbReference type="Pfam" id="PF19199">
    <property type="entry name" value="Phage_coatGP8"/>
    <property type="match status" value="1"/>
</dbReference>
<keyword evidence="3" id="KW-0946">Virion</keyword>
<name>A0ABV6BEK2_9GAMM</name>
<dbReference type="PIRSF" id="PIRSF004117">
    <property type="entry name" value="Phage_coat_B"/>
    <property type="match status" value="1"/>
</dbReference>
<evidence type="ECO:0000313" key="4">
    <source>
        <dbReference type="Proteomes" id="UP001589813"/>
    </source>
</evidence>
<evidence type="ECO:0000313" key="3">
    <source>
        <dbReference type="EMBL" id="MFC0048502.1"/>
    </source>
</evidence>
<evidence type="ECO:0000256" key="1">
    <source>
        <dbReference type="SAM" id="Phobius"/>
    </source>
</evidence>
<feature type="signal peptide" evidence="2">
    <location>
        <begin position="1"/>
        <end position="23"/>
    </location>
</feature>
<keyword evidence="4" id="KW-1185">Reference proteome</keyword>
<feature type="chain" id="PRO_5047027215" evidence="2">
    <location>
        <begin position="24"/>
        <end position="70"/>
    </location>
</feature>
<dbReference type="InterPro" id="IPR023390">
    <property type="entry name" value="Phage_M13_G8P_capsid_dom_sf"/>
</dbReference>
<protein>
    <submittedName>
        <fullName evidence="3">Major coat protein</fullName>
    </submittedName>
</protein>
<accession>A0ABV6BEK2</accession>
<dbReference type="Proteomes" id="UP001589813">
    <property type="component" value="Unassembled WGS sequence"/>
</dbReference>
<sequence length="70" mass="7190">MKKQNIAVSLLVALGAVSTQAHAVSAAETALTSIGTEITALSTAAWPIVTSLVIAFVGMKLFKKFANKAS</sequence>
<keyword evidence="1" id="KW-0472">Membrane</keyword>
<proteinExistence type="predicted"/>
<keyword evidence="1" id="KW-1133">Transmembrane helix</keyword>
<dbReference type="InterPro" id="IPR008020">
    <property type="entry name" value="G8P"/>
</dbReference>
<dbReference type="SUPFAM" id="SSF57987">
    <property type="entry name" value="Inovirus (filamentous phage) major coat protein"/>
    <property type="match status" value="1"/>
</dbReference>
<reference evidence="3 4" key="1">
    <citation type="submission" date="2024-09" db="EMBL/GenBank/DDBJ databases">
        <authorList>
            <person name="Sun Q."/>
            <person name="Mori K."/>
        </authorList>
    </citation>
    <scope>NUCLEOTIDE SEQUENCE [LARGE SCALE GENOMIC DNA]</scope>
    <source>
        <strain evidence="3 4">KCTC 23315</strain>
    </source>
</reference>
<feature type="transmembrane region" description="Helical" evidence="1">
    <location>
        <begin position="42"/>
        <end position="62"/>
    </location>
</feature>
<keyword evidence="3" id="KW-0167">Capsid protein</keyword>
<keyword evidence="2" id="KW-0732">Signal</keyword>
<dbReference type="Gene3D" id="1.20.5.80">
    <property type="match status" value="1"/>
</dbReference>